<proteinExistence type="predicted"/>
<evidence type="ECO:0000313" key="4">
    <source>
        <dbReference type="Proteomes" id="UP000332933"/>
    </source>
</evidence>
<dbReference type="AlphaFoldDB" id="A0A485L0Q4"/>
<dbReference type="EMBL" id="CAADRA010005549">
    <property type="protein sequence ID" value="VFT91005.1"/>
    <property type="molecule type" value="Genomic_DNA"/>
</dbReference>
<dbReference type="EMBL" id="VJMH01005528">
    <property type="protein sequence ID" value="KAF0694957.1"/>
    <property type="molecule type" value="Genomic_DNA"/>
</dbReference>
<gene>
    <name evidence="3" type="primary">Aste57867_14180</name>
    <name evidence="2" type="ORF">As57867_014129</name>
    <name evidence="3" type="ORF">ASTE57867_14180</name>
</gene>
<organism evidence="3 4">
    <name type="scientific">Aphanomyces stellatus</name>
    <dbReference type="NCBI Taxonomy" id="120398"/>
    <lineage>
        <taxon>Eukaryota</taxon>
        <taxon>Sar</taxon>
        <taxon>Stramenopiles</taxon>
        <taxon>Oomycota</taxon>
        <taxon>Saprolegniomycetes</taxon>
        <taxon>Saprolegniales</taxon>
        <taxon>Verrucalvaceae</taxon>
        <taxon>Aphanomyces</taxon>
    </lineage>
</organism>
<keyword evidence="4" id="KW-1185">Reference proteome</keyword>
<evidence type="ECO:0000256" key="1">
    <source>
        <dbReference type="SAM" id="Phobius"/>
    </source>
</evidence>
<sequence length="252" mass="28171">MHTCGAKHPPASMLPTRQTPETPLLLHEPIDDGDDDAPWGDISFVSFFFWFCQLQTYATLLSTLVYVLWTAVGLVVHLAVEACLLVVPCVPCVSIATAWLMHTDIRLHNAICHPSHVITFDNVVHPTTARVILNAQDVVDSVPTRLSTTIPSPYPFPIAWYLYWLCLRPAVATVIVFWDVLLVCNMHALTKVFTPSTPCPLADVMFVCLGHGTWICLRTALARVLCQLTRRIYLDGDDALLGRRHGRPRHLV</sequence>
<protein>
    <submittedName>
        <fullName evidence="3">Aste57867_14180 protein</fullName>
    </submittedName>
</protein>
<keyword evidence="1" id="KW-0812">Transmembrane</keyword>
<feature type="transmembrane region" description="Helical" evidence="1">
    <location>
        <begin position="76"/>
        <end position="100"/>
    </location>
</feature>
<reference evidence="2" key="2">
    <citation type="submission" date="2019-06" db="EMBL/GenBank/DDBJ databases">
        <title>Genomics analysis of Aphanomyces spp. identifies a new class of oomycete effector associated with host adaptation.</title>
        <authorList>
            <person name="Gaulin E."/>
        </authorList>
    </citation>
    <scope>NUCLEOTIDE SEQUENCE</scope>
    <source>
        <strain evidence="2">CBS 578.67</strain>
    </source>
</reference>
<feature type="transmembrane region" description="Helical" evidence="1">
    <location>
        <begin position="47"/>
        <end position="69"/>
    </location>
</feature>
<accession>A0A485L0Q4</accession>
<keyword evidence="1" id="KW-0472">Membrane</keyword>
<feature type="transmembrane region" description="Helical" evidence="1">
    <location>
        <begin position="161"/>
        <end position="184"/>
    </location>
</feature>
<evidence type="ECO:0000313" key="3">
    <source>
        <dbReference type="EMBL" id="VFT91005.1"/>
    </source>
</evidence>
<name>A0A485L0Q4_9STRA</name>
<keyword evidence="1" id="KW-1133">Transmembrane helix</keyword>
<dbReference type="Proteomes" id="UP000332933">
    <property type="component" value="Unassembled WGS sequence"/>
</dbReference>
<reference evidence="3 4" key="1">
    <citation type="submission" date="2019-03" db="EMBL/GenBank/DDBJ databases">
        <authorList>
            <person name="Gaulin E."/>
            <person name="Dumas B."/>
        </authorList>
    </citation>
    <scope>NUCLEOTIDE SEQUENCE [LARGE SCALE GENOMIC DNA]</scope>
    <source>
        <strain evidence="3">CBS 568.67</strain>
    </source>
</reference>
<evidence type="ECO:0000313" key="2">
    <source>
        <dbReference type="EMBL" id="KAF0694957.1"/>
    </source>
</evidence>